<gene>
    <name evidence="1" type="ORF">A3D77_00540</name>
</gene>
<comment type="caution">
    <text evidence="1">The sequence shown here is derived from an EMBL/GenBank/DDBJ whole genome shotgun (WGS) entry which is preliminary data.</text>
</comment>
<dbReference type="EMBL" id="MFJL01000039">
    <property type="protein sequence ID" value="OGG13194.1"/>
    <property type="molecule type" value="Genomic_DNA"/>
</dbReference>
<evidence type="ECO:0008006" key="3">
    <source>
        <dbReference type="Google" id="ProtNLM"/>
    </source>
</evidence>
<sequence>MNPTETIVPTQHAEHLKKIDTYYTKAQRFYEWAWDKFGLHYGLWTSGIETRVQAIDNENSFLAERVGVNPGDWVLDAGCGVGGSGIWLAQHKGAQLLR</sequence>
<dbReference type="AlphaFoldDB" id="A0A1F5ZLJ3"/>
<dbReference type="Gene3D" id="3.40.50.150">
    <property type="entry name" value="Vaccinia Virus protein VP39"/>
    <property type="match status" value="1"/>
</dbReference>
<proteinExistence type="predicted"/>
<accession>A0A1F5ZLJ3</accession>
<reference evidence="1 2" key="1">
    <citation type="journal article" date="2016" name="Nat. Commun.">
        <title>Thousands of microbial genomes shed light on interconnected biogeochemical processes in an aquifer system.</title>
        <authorList>
            <person name="Anantharaman K."/>
            <person name="Brown C.T."/>
            <person name="Hug L.A."/>
            <person name="Sharon I."/>
            <person name="Castelle C.J."/>
            <person name="Probst A.J."/>
            <person name="Thomas B.C."/>
            <person name="Singh A."/>
            <person name="Wilkins M.J."/>
            <person name="Karaoz U."/>
            <person name="Brodie E.L."/>
            <person name="Williams K.H."/>
            <person name="Hubbard S.S."/>
            <person name="Banfield J.F."/>
        </authorList>
    </citation>
    <scope>NUCLEOTIDE SEQUENCE [LARGE SCALE GENOMIC DNA]</scope>
</reference>
<dbReference type="STRING" id="1798382.A3D77_00540"/>
<dbReference type="Proteomes" id="UP000176923">
    <property type="component" value="Unassembled WGS sequence"/>
</dbReference>
<protein>
    <recommendedName>
        <fullName evidence="3">SAM-dependent methyltransferase</fullName>
    </recommendedName>
</protein>
<evidence type="ECO:0000313" key="2">
    <source>
        <dbReference type="Proteomes" id="UP000176923"/>
    </source>
</evidence>
<dbReference type="InterPro" id="IPR029063">
    <property type="entry name" value="SAM-dependent_MTases_sf"/>
</dbReference>
<evidence type="ECO:0000313" key="1">
    <source>
        <dbReference type="EMBL" id="OGG13194.1"/>
    </source>
</evidence>
<organism evidence="1 2">
    <name type="scientific">Candidatus Gottesmanbacteria bacterium RIFCSPHIGHO2_02_FULL_39_11</name>
    <dbReference type="NCBI Taxonomy" id="1798382"/>
    <lineage>
        <taxon>Bacteria</taxon>
        <taxon>Candidatus Gottesmaniibacteriota</taxon>
    </lineage>
</organism>
<dbReference type="SUPFAM" id="SSF53335">
    <property type="entry name" value="S-adenosyl-L-methionine-dependent methyltransferases"/>
    <property type="match status" value="1"/>
</dbReference>
<name>A0A1F5ZLJ3_9BACT</name>